<feature type="region of interest" description="Disordered" evidence="1">
    <location>
        <begin position="55"/>
        <end position="146"/>
    </location>
</feature>
<dbReference type="OrthoDB" id="20403at2759"/>
<dbReference type="PANTHER" id="PTHR13582:SF0">
    <property type="entry name" value="M-PHASE PHOSPHOPROTEIN 6"/>
    <property type="match status" value="1"/>
</dbReference>
<dbReference type="Pfam" id="PF10175">
    <property type="entry name" value="MPP6"/>
    <property type="match status" value="1"/>
</dbReference>
<keyword evidence="3" id="KW-1185">Reference proteome</keyword>
<dbReference type="InterPro" id="IPR019324">
    <property type="entry name" value="MPP6"/>
</dbReference>
<dbReference type="PANTHER" id="PTHR13582">
    <property type="entry name" value="M-PHASE PHOSPHOPROTEIN 6"/>
    <property type="match status" value="1"/>
</dbReference>
<dbReference type="AlphaFoldDB" id="A0A9W7YFG0"/>
<feature type="compositionally biased region" description="Basic and acidic residues" evidence="1">
    <location>
        <begin position="7"/>
        <end position="26"/>
    </location>
</feature>
<evidence type="ECO:0000313" key="2">
    <source>
        <dbReference type="EMBL" id="KAJ1733106.1"/>
    </source>
</evidence>
<evidence type="ECO:0000256" key="1">
    <source>
        <dbReference type="SAM" id="MobiDB-lite"/>
    </source>
</evidence>
<sequence length="146" mass="16184">MKFMQRSADRAQADAERKVERRRIDESHWRATYADDVVGEDRARVQVVYEPSYLRMPGGDTAVRGDGTQAGARGSDGASVTVGRRSFKSFNAQAEDASRESNARQRDEHAGRMEVDDAAMAEAVPSRTAEPAPQQPRSSRTARKRS</sequence>
<comment type="caution">
    <text evidence="2">The sequence shown here is derived from an EMBL/GenBank/DDBJ whole genome shotgun (WGS) entry which is preliminary data.</text>
</comment>
<dbReference type="EMBL" id="JANBOI010000167">
    <property type="protein sequence ID" value="KAJ1733106.1"/>
    <property type="molecule type" value="Genomic_DNA"/>
</dbReference>
<protein>
    <submittedName>
        <fullName evidence="2">Uncharacterized protein</fullName>
    </submittedName>
</protein>
<reference evidence="2" key="1">
    <citation type="submission" date="2022-07" db="EMBL/GenBank/DDBJ databases">
        <title>Phylogenomic reconstructions and comparative analyses of Kickxellomycotina fungi.</title>
        <authorList>
            <person name="Reynolds N.K."/>
            <person name="Stajich J.E."/>
            <person name="Barry K."/>
            <person name="Grigoriev I.V."/>
            <person name="Crous P."/>
            <person name="Smith M.E."/>
        </authorList>
    </citation>
    <scope>NUCLEOTIDE SEQUENCE</scope>
    <source>
        <strain evidence="2">BCRC 34381</strain>
    </source>
</reference>
<dbReference type="Proteomes" id="UP001143981">
    <property type="component" value="Unassembled WGS sequence"/>
</dbReference>
<gene>
    <name evidence="2" type="ORF">LPJ61_001720</name>
</gene>
<feature type="compositionally biased region" description="Basic and acidic residues" evidence="1">
    <location>
        <begin position="96"/>
        <end position="115"/>
    </location>
</feature>
<evidence type="ECO:0000313" key="3">
    <source>
        <dbReference type="Proteomes" id="UP001143981"/>
    </source>
</evidence>
<organism evidence="2 3">
    <name type="scientific">Coemansia biformis</name>
    <dbReference type="NCBI Taxonomy" id="1286918"/>
    <lineage>
        <taxon>Eukaryota</taxon>
        <taxon>Fungi</taxon>
        <taxon>Fungi incertae sedis</taxon>
        <taxon>Zoopagomycota</taxon>
        <taxon>Kickxellomycotina</taxon>
        <taxon>Kickxellomycetes</taxon>
        <taxon>Kickxellales</taxon>
        <taxon>Kickxellaceae</taxon>
        <taxon>Coemansia</taxon>
    </lineage>
</organism>
<name>A0A9W7YFG0_9FUNG</name>
<accession>A0A9W7YFG0</accession>
<proteinExistence type="predicted"/>
<dbReference type="GO" id="GO:0000460">
    <property type="term" value="P:maturation of 5.8S rRNA"/>
    <property type="evidence" value="ECO:0007669"/>
    <property type="project" value="TreeGrafter"/>
</dbReference>
<feature type="region of interest" description="Disordered" evidence="1">
    <location>
        <begin position="1"/>
        <end position="26"/>
    </location>
</feature>